<evidence type="ECO:0000313" key="3">
    <source>
        <dbReference type="Proteomes" id="UP000652354"/>
    </source>
</evidence>
<dbReference type="EMBL" id="BONR01000001">
    <property type="protein sequence ID" value="GIG53328.1"/>
    <property type="molecule type" value="Genomic_DNA"/>
</dbReference>
<evidence type="ECO:0008006" key="4">
    <source>
        <dbReference type="Google" id="ProtNLM"/>
    </source>
</evidence>
<feature type="region of interest" description="Disordered" evidence="1">
    <location>
        <begin position="22"/>
        <end position="62"/>
    </location>
</feature>
<name>A0A919Q2X8_9MICO</name>
<evidence type="ECO:0000313" key="2">
    <source>
        <dbReference type="EMBL" id="GIG53328.1"/>
    </source>
</evidence>
<accession>A0A919Q2X8</accession>
<reference evidence="2" key="1">
    <citation type="submission" date="2021-01" db="EMBL/GenBank/DDBJ databases">
        <title>Whole genome shotgun sequence of Demequina activiva NBRC 110675.</title>
        <authorList>
            <person name="Komaki H."/>
            <person name="Tamura T."/>
        </authorList>
    </citation>
    <scope>NUCLEOTIDE SEQUENCE</scope>
    <source>
        <strain evidence="2">NBRC 110675</strain>
    </source>
</reference>
<comment type="caution">
    <text evidence="2">The sequence shown here is derived from an EMBL/GenBank/DDBJ whole genome shotgun (WGS) entry which is preliminary data.</text>
</comment>
<organism evidence="2 3">
    <name type="scientific">Demequina activiva</name>
    <dbReference type="NCBI Taxonomy" id="1582364"/>
    <lineage>
        <taxon>Bacteria</taxon>
        <taxon>Bacillati</taxon>
        <taxon>Actinomycetota</taxon>
        <taxon>Actinomycetes</taxon>
        <taxon>Micrococcales</taxon>
        <taxon>Demequinaceae</taxon>
        <taxon>Demequina</taxon>
    </lineage>
</organism>
<dbReference type="Proteomes" id="UP000652354">
    <property type="component" value="Unassembled WGS sequence"/>
</dbReference>
<proteinExistence type="predicted"/>
<keyword evidence="3" id="KW-1185">Reference proteome</keyword>
<evidence type="ECO:0000256" key="1">
    <source>
        <dbReference type="SAM" id="MobiDB-lite"/>
    </source>
</evidence>
<protein>
    <recommendedName>
        <fullName evidence="4">EcsC family protein</fullName>
    </recommendedName>
</protein>
<sequence>MAAVWRACSALRASRTRRTRATSRCWRRRDPYRRPPASPLPQLGVTYPDRMPTASASSKPGNAVALPDDFRERVFKAIAVQRPAVTAYIKEVRRRHPEATPAEVMRIIEKQYVATTTSASAAVGASAAIPAVGVPIAIGLGVADLLFFYETTALFALSMAELRGIPIDDPERAKAVVLGAMLSEKRKSRITELVLGALPAGATVHTARATAGKVAGAANPQWGDLLAQQLPDSALVPVTMVLAKNALAQGAVMGGVRIGSKAIPVIGAVAGGATSYYFGSSVVKACREGFSAPVEAWPEWLSIDPGSPADAPVETRAARAMRSASVSAKDFGAKSWRRVADRASAFRSGRSDDA</sequence>
<dbReference type="AlphaFoldDB" id="A0A919Q2X8"/>
<gene>
    <name evidence="2" type="ORF">Dac01nite_00800</name>
</gene>